<comment type="caution">
    <text evidence="2">The sequence shown here is derived from an EMBL/GenBank/DDBJ whole genome shotgun (WGS) entry which is preliminary data.</text>
</comment>
<dbReference type="AlphaFoldDB" id="A0A8S1HWE8"/>
<organism evidence="2 3">
    <name type="scientific">Caenorhabditis auriculariae</name>
    <dbReference type="NCBI Taxonomy" id="2777116"/>
    <lineage>
        <taxon>Eukaryota</taxon>
        <taxon>Metazoa</taxon>
        <taxon>Ecdysozoa</taxon>
        <taxon>Nematoda</taxon>
        <taxon>Chromadorea</taxon>
        <taxon>Rhabditida</taxon>
        <taxon>Rhabditina</taxon>
        <taxon>Rhabditomorpha</taxon>
        <taxon>Rhabditoidea</taxon>
        <taxon>Rhabditidae</taxon>
        <taxon>Peloderinae</taxon>
        <taxon>Caenorhabditis</taxon>
    </lineage>
</organism>
<name>A0A8S1HWE8_9PELO</name>
<dbReference type="EMBL" id="CAJGYM010000093">
    <property type="protein sequence ID" value="CAD6197390.1"/>
    <property type="molecule type" value="Genomic_DNA"/>
</dbReference>
<gene>
    <name evidence="2" type="ORF">CAUJ_LOCUS13299</name>
</gene>
<accession>A0A8S1HWE8</accession>
<keyword evidence="3" id="KW-1185">Reference proteome</keyword>
<protein>
    <submittedName>
        <fullName evidence="2">Uncharacterized protein</fullName>
    </submittedName>
</protein>
<evidence type="ECO:0000313" key="2">
    <source>
        <dbReference type="EMBL" id="CAD6197390.1"/>
    </source>
</evidence>
<sequence>MLAKWRVRLRRDDVICGDLGDEAKRFGLESCQNGSASRKICYRSLVTRRTKKPPNVFPEPRAETPPLGVGSAPRATTTRLASRRTAALFRGRSSVP</sequence>
<evidence type="ECO:0000313" key="3">
    <source>
        <dbReference type="Proteomes" id="UP000835052"/>
    </source>
</evidence>
<feature type="region of interest" description="Disordered" evidence="1">
    <location>
        <begin position="51"/>
        <end position="80"/>
    </location>
</feature>
<evidence type="ECO:0000256" key="1">
    <source>
        <dbReference type="SAM" id="MobiDB-lite"/>
    </source>
</evidence>
<reference evidence="2" key="1">
    <citation type="submission" date="2020-10" db="EMBL/GenBank/DDBJ databases">
        <authorList>
            <person name="Kikuchi T."/>
        </authorList>
    </citation>
    <scope>NUCLEOTIDE SEQUENCE</scope>
    <source>
        <strain evidence="2">NKZ352</strain>
    </source>
</reference>
<dbReference type="Proteomes" id="UP000835052">
    <property type="component" value="Unassembled WGS sequence"/>
</dbReference>
<proteinExistence type="predicted"/>